<feature type="region of interest" description="Disordered" evidence="1">
    <location>
        <begin position="1"/>
        <end position="22"/>
    </location>
</feature>
<dbReference type="Pfam" id="PF03551">
    <property type="entry name" value="PadR"/>
    <property type="match status" value="1"/>
</dbReference>
<dbReference type="InterPro" id="IPR005149">
    <property type="entry name" value="Tscrpt_reg_PadR_N"/>
</dbReference>
<protein>
    <submittedName>
        <fullName evidence="3">Poly-beta-hydroxybutyrate-responsive repressor</fullName>
    </submittedName>
</protein>
<dbReference type="Proteomes" id="UP000295244">
    <property type="component" value="Unassembled WGS sequence"/>
</dbReference>
<dbReference type="EMBL" id="SKBU01000004">
    <property type="protein sequence ID" value="TCJ20286.1"/>
    <property type="molecule type" value="Genomic_DNA"/>
</dbReference>
<feature type="compositionally biased region" description="Basic and acidic residues" evidence="1">
    <location>
        <begin position="1"/>
        <end position="21"/>
    </location>
</feature>
<dbReference type="PANTHER" id="PTHR33169:SF14">
    <property type="entry name" value="TRANSCRIPTIONAL REGULATOR RV3488"/>
    <property type="match status" value="1"/>
</dbReference>
<organism evidence="3 4">
    <name type="scientific">Rubrobacter taiwanensis</name>
    <dbReference type="NCBI Taxonomy" id="185139"/>
    <lineage>
        <taxon>Bacteria</taxon>
        <taxon>Bacillati</taxon>
        <taxon>Actinomycetota</taxon>
        <taxon>Rubrobacteria</taxon>
        <taxon>Rubrobacterales</taxon>
        <taxon>Rubrobacteraceae</taxon>
        <taxon>Rubrobacter</taxon>
    </lineage>
</organism>
<reference evidence="3 4" key="1">
    <citation type="submission" date="2019-03" db="EMBL/GenBank/DDBJ databases">
        <title>Whole genome sequence of a novel Rubrobacter taiwanensis strain, isolated from Yellowstone National Park.</title>
        <authorList>
            <person name="Freed S."/>
            <person name="Ramaley R.F."/>
            <person name="Kyndt J.A."/>
        </authorList>
    </citation>
    <scope>NUCLEOTIDE SEQUENCE [LARGE SCALE GENOMIC DNA]</scope>
    <source>
        <strain evidence="3 4">Yellowstone</strain>
    </source>
</reference>
<comment type="caution">
    <text evidence="3">The sequence shown here is derived from an EMBL/GenBank/DDBJ whole genome shotgun (WGS) entry which is preliminary data.</text>
</comment>
<dbReference type="RefSeq" id="WP_132687717.1">
    <property type="nucleotide sequence ID" value="NZ_SKBU01000004.1"/>
</dbReference>
<gene>
    <name evidence="3" type="primary">phaQ</name>
    <name evidence="3" type="ORF">E0L93_01910</name>
</gene>
<evidence type="ECO:0000256" key="1">
    <source>
        <dbReference type="SAM" id="MobiDB-lite"/>
    </source>
</evidence>
<dbReference type="InterPro" id="IPR036388">
    <property type="entry name" value="WH-like_DNA-bd_sf"/>
</dbReference>
<accession>A0A4R1BSL9</accession>
<name>A0A4R1BSL9_9ACTN</name>
<dbReference type="InterPro" id="IPR052509">
    <property type="entry name" value="Metal_resp_DNA-bind_regulator"/>
</dbReference>
<dbReference type="Gene3D" id="1.10.10.10">
    <property type="entry name" value="Winged helix-like DNA-binding domain superfamily/Winged helix DNA-binding domain"/>
    <property type="match status" value="1"/>
</dbReference>
<dbReference type="InterPro" id="IPR014091">
    <property type="entry name" value="Tscrpt_rep_PHB_PhaQ"/>
</dbReference>
<dbReference type="OrthoDB" id="122286at2"/>
<sequence length="136" mass="16130">MAEKDDKDKKAREEELREKAGKANARPKNWMVPFLLLCLREWNSYGYELMERMTAFGFGAMNPGTLYRVLRQMERDGMVSSRWETSGDGPARRVYSITDVGEAYLRFWADSLEQYRRMTDTFFRLYTGRSPEREEE</sequence>
<dbReference type="PANTHER" id="PTHR33169">
    <property type="entry name" value="PADR-FAMILY TRANSCRIPTIONAL REGULATOR"/>
    <property type="match status" value="1"/>
</dbReference>
<evidence type="ECO:0000259" key="2">
    <source>
        <dbReference type="Pfam" id="PF03551"/>
    </source>
</evidence>
<dbReference type="NCBIfam" id="TIGR02719">
    <property type="entry name" value="repress_PhaQ"/>
    <property type="match status" value="1"/>
</dbReference>
<dbReference type="SUPFAM" id="SSF46785">
    <property type="entry name" value="Winged helix' DNA-binding domain"/>
    <property type="match status" value="1"/>
</dbReference>
<feature type="domain" description="Transcription regulator PadR N-terminal" evidence="2">
    <location>
        <begin position="35"/>
        <end position="106"/>
    </location>
</feature>
<evidence type="ECO:0000313" key="4">
    <source>
        <dbReference type="Proteomes" id="UP000295244"/>
    </source>
</evidence>
<keyword evidence="4" id="KW-1185">Reference proteome</keyword>
<evidence type="ECO:0000313" key="3">
    <source>
        <dbReference type="EMBL" id="TCJ20286.1"/>
    </source>
</evidence>
<dbReference type="InterPro" id="IPR036390">
    <property type="entry name" value="WH_DNA-bd_sf"/>
</dbReference>
<proteinExistence type="predicted"/>
<dbReference type="AlphaFoldDB" id="A0A4R1BSL9"/>